<evidence type="ECO:0000313" key="2">
    <source>
        <dbReference type="EMBL" id="EME88174.1"/>
    </source>
</evidence>
<dbReference type="EMBL" id="KB446555">
    <property type="protein sequence ID" value="EME88174.1"/>
    <property type="molecule type" value="Genomic_DNA"/>
</dbReference>
<gene>
    <name evidence="2" type="ORF">MYCFIDRAFT_209728</name>
</gene>
<feature type="transmembrane region" description="Helical" evidence="1">
    <location>
        <begin position="75"/>
        <end position="92"/>
    </location>
</feature>
<keyword evidence="1" id="KW-1133">Transmembrane helix</keyword>
<organism evidence="2 3">
    <name type="scientific">Pseudocercospora fijiensis (strain CIRAD86)</name>
    <name type="common">Black leaf streak disease fungus</name>
    <name type="synonym">Mycosphaerella fijiensis</name>
    <dbReference type="NCBI Taxonomy" id="383855"/>
    <lineage>
        <taxon>Eukaryota</taxon>
        <taxon>Fungi</taxon>
        <taxon>Dikarya</taxon>
        <taxon>Ascomycota</taxon>
        <taxon>Pezizomycotina</taxon>
        <taxon>Dothideomycetes</taxon>
        <taxon>Dothideomycetidae</taxon>
        <taxon>Mycosphaerellales</taxon>
        <taxon>Mycosphaerellaceae</taxon>
        <taxon>Pseudocercospora</taxon>
    </lineage>
</organism>
<name>N1Q6Q0_PSEFD</name>
<sequence>MAAQASTTPRLQDIYQQAYSEHSANARISRLYATTARTGISKATTASGRSPTIASSFKVPIGDSSQPLGRVGQAALGRFASFLVLLWFGIVVPLFYTVLYVTVCVGTVCIIYQICSTVGPYVRHQLREVRQHGSIRYWQERGKTFANRARRICKYYRWHRSKDEALNRFRIIDRTISNNLAYLLLLLPAFLLLKAMCFSLPGNGMLPWNELEGFEIPWYMRIERREVGSNHLAPHVNHNTSTSLPVNVGRPLGDILSGAAYEEPATDIRPPTTIGASGVTTAPTHTEHLTTTVFKTVQATTPLEPTCPAALSIPMSESGRREAGDPVFCQECRQFRCC</sequence>
<keyword evidence="1" id="KW-0472">Membrane</keyword>
<protein>
    <submittedName>
        <fullName evidence="2">Uncharacterized protein</fullName>
    </submittedName>
</protein>
<dbReference type="OrthoDB" id="3648201at2759"/>
<feature type="transmembrane region" description="Helical" evidence="1">
    <location>
        <begin position="98"/>
        <end position="122"/>
    </location>
</feature>
<evidence type="ECO:0000256" key="1">
    <source>
        <dbReference type="SAM" id="Phobius"/>
    </source>
</evidence>
<evidence type="ECO:0000313" key="3">
    <source>
        <dbReference type="Proteomes" id="UP000016932"/>
    </source>
</evidence>
<dbReference type="KEGG" id="pfj:MYCFIDRAFT_209728"/>
<accession>N1Q6Q0</accession>
<dbReference type="HOGENOM" id="CLU_821653_0_0_1"/>
<proteinExistence type="predicted"/>
<dbReference type="GeneID" id="19336876"/>
<dbReference type="AlphaFoldDB" id="N1Q6Q0"/>
<dbReference type="VEuPathDB" id="FungiDB:MYCFIDRAFT_209728"/>
<feature type="transmembrane region" description="Helical" evidence="1">
    <location>
        <begin position="180"/>
        <end position="201"/>
    </location>
</feature>
<keyword evidence="3" id="KW-1185">Reference proteome</keyword>
<dbReference type="RefSeq" id="XP_007921322.1">
    <property type="nucleotide sequence ID" value="XM_007923131.1"/>
</dbReference>
<dbReference type="Proteomes" id="UP000016932">
    <property type="component" value="Unassembled WGS sequence"/>
</dbReference>
<reference evidence="2 3" key="1">
    <citation type="journal article" date="2012" name="PLoS Pathog.">
        <title>Diverse lifestyles and strategies of plant pathogenesis encoded in the genomes of eighteen Dothideomycetes fungi.</title>
        <authorList>
            <person name="Ohm R.A."/>
            <person name="Feau N."/>
            <person name="Henrissat B."/>
            <person name="Schoch C.L."/>
            <person name="Horwitz B.A."/>
            <person name="Barry K.W."/>
            <person name="Condon B.J."/>
            <person name="Copeland A.C."/>
            <person name="Dhillon B."/>
            <person name="Glaser F."/>
            <person name="Hesse C.N."/>
            <person name="Kosti I."/>
            <person name="LaButti K."/>
            <person name="Lindquist E.A."/>
            <person name="Lucas S."/>
            <person name="Salamov A.A."/>
            <person name="Bradshaw R.E."/>
            <person name="Ciuffetti L."/>
            <person name="Hamelin R.C."/>
            <person name="Kema G.H.J."/>
            <person name="Lawrence C."/>
            <person name="Scott J.A."/>
            <person name="Spatafora J.W."/>
            <person name="Turgeon B.G."/>
            <person name="de Wit P.J.G.M."/>
            <person name="Zhong S."/>
            <person name="Goodwin S.B."/>
            <person name="Grigoriev I.V."/>
        </authorList>
    </citation>
    <scope>NUCLEOTIDE SEQUENCE [LARGE SCALE GENOMIC DNA]</scope>
    <source>
        <strain evidence="2 3">CIRAD86</strain>
    </source>
</reference>
<keyword evidence="1" id="KW-0812">Transmembrane</keyword>